<evidence type="ECO:0000256" key="10">
    <source>
        <dbReference type="SAM" id="Phobius"/>
    </source>
</evidence>
<feature type="transmembrane region" description="Helical" evidence="10">
    <location>
        <begin position="273"/>
        <end position="292"/>
    </location>
</feature>
<feature type="transmembrane region" description="Helical" evidence="10">
    <location>
        <begin position="299"/>
        <end position="323"/>
    </location>
</feature>
<evidence type="ECO:0000256" key="6">
    <source>
        <dbReference type="ARBA" id="ARBA00022958"/>
    </source>
</evidence>
<gene>
    <name evidence="12" type="ORF">ACFFF8_07945</name>
</gene>
<dbReference type="Gene3D" id="1.20.1530.20">
    <property type="match status" value="1"/>
</dbReference>
<evidence type="ECO:0000256" key="9">
    <source>
        <dbReference type="ARBA" id="ARBA00023136"/>
    </source>
</evidence>
<accession>A0ABV6S5K6</accession>
<protein>
    <submittedName>
        <fullName evidence="12">Cation:proton antiporter</fullName>
    </submittedName>
</protein>
<dbReference type="SUPFAM" id="SSF51735">
    <property type="entry name" value="NAD(P)-binding Rossmann-fold domains"/>
    <property type="match status" value="1"/>
</dbReference>
<dbReference type="Gene3D" id="3.40.50.720">
    <property type="entry name" value="NAD(P)-binding Rossmann-like Domain"/>
    <property type="match status" value="1"/>
</dbReference>
<feature type="transmembrane region" description="Helical" evidence="10">
    <location>
        <begin position="154"/>
        <end position="174"/>
    </location>
</feature>
<evidence type="ECO:0000256" key="2">
    <source>
        <dbReference type="ARBA" id="ARBA00022448"/>
    </source>
</evidence>
<evidence type="ECO:0000313" key="12">
    <source>
        <dbReference type="EMBL" id="MFC0684524.1"/>
    </source>
</evidence>
<dbReference type="PANTHER" id="PTHR46157:SF8">
    <property type="entry name" value="GLUTATHIONE-REGULATED POTASSIUM-EFFLUX SYSTEM PROTEIN"/>
    <property type="match status" value="1"/>
</dbReference>
<dbReference type="PRINTS" id="PR00335">
    <property type="entry name" value="KUPTAKETRKA"/>
</dbReference>
<dbReference type="InterPro" id="IPR006036">
    <property type="entry name" value="K_uptake_TrkA"/>
</dbReference>
<feature type="transmembrane region" description="Helical" evidence="10">
    <location>
        <begin position="186"/>
        <end position="212"/>
    </location>
</feature>
<feature type="transmembrane region" description="Helical" evidence="10">
    <location>
        <begin position="361"/>
        <end position="382"/>
    </location>
</feature>
<keyword evidence="13" id="KW-1185">Reference proteome</keyword>
<keyword evidence="2" id="KW-0813">Transport</keyword>
<comment type="subcellular location">
    <subcellularLocation>
        <location evidence="1">Membrane</location>
        <topology evidence="1">Multi-pass membrane protein</topology>
    </subcellularLocation>
</comment>
<keyword evidence="7 10" id="KW-1133">Transmembrane helix</keyword>
<keyword evidence="9 10" id="KW-0472">Membrane</keyword>
<feature type="transmembrane region" description="Helical" evidence="10">
    <location>
        <begin position="60"/>
        <end position="78"/>
    </location>
</feature>
<comment type="caution">
    <text evidence="12">The sequence shown here is derived from an EMBL/GenBank/DDBJ whole genome shotgun (WGS) entry which is preliminary data.</text>
</comment>
<dbReference type="RefSeq" id="WP_267219430.1">
    <property type="nucleotide sequence ID" value="NZ_JAPCWC010000004.1"/>
</dbReference>
<keyword evidence="6" id="KW-0630">Potassium</keyword>
<dbReference type="Pfam" id="PF00999">
    <property type="entry name" value="Na_H_Exchanger"/>
    <property type="match status" value="1"/>
</dbReference>
<dbReference type="PANTHER" id="PTHR46157">
    <property type="entry name" value="K(+) EFFLUX ANTIPORTER 3, CHLOROPLASTIC"/>
    <property type="match status" value="1"/>
</dbReference>
<feature type="transmembrane region" description="Helical" evidence="10">
    <location>
        <begin position="6"/>
        <end position="27"/>
    </location>
</feature>
<dbReference type="InterPro" id="IPR006153">
    <property type="entry name" value="Cation/H_exchanger_TM"/>
</dbReference>
<feature type="transmembrane region" description="Helical" evidence="10">
    <location>
        <begin position="117"/>
        <end position="142"/>
    </location>
</feature>
<dbReference type="Pfam" id="PF02254">
    <property type="entry name" value="TrkA_N"/>
    <property type="match status" value="1"/>
</dbReference>
<dbReference type="PROSITE" id="PS51201">
    <property type="entry name" value="RCK_N"/>
    <property type="match status" value="1"/>
</dbReference>
<dbReference type="InterPro" id="IPR036291">
    <property type="entry name" value="NAD(P)-bd_dom_sf"/>
</dbReference>
<dbReference type="Proteomes" id="UP001589858">
    <property type="component" value="Unassembled WGS sequence"/>
</dbReference>
<evidence type="ECO:0000256" key="5">
    <source>
        <dbReference type="ARBA" id="ARBA00022692"/>
    </source>
</evidence>
<feature type="domain" description="RCK N-terminal" evidence="11">
    <location>
        <begin position="403"/>
        <end position="519"/>
    </location>
</feature>
<dbReference type="InterPro" id="IPR003148">
    <property type="entry name" value="RCK_N"/>
</dbReference>
<dbReference type="InterPro" id="IPR038770">
    <property type="entry name" value="Na+/solute_symporter_sf"/>
</dbReference>
<evidence type="ECO:0000259" key="11">
    <source>
        <dbReference type="PROSITE" id="PS51201"/>
    </source>
</evidence>
<keyword evidence="4" id="KW-0633">Potassium transport</keyword>
<evidence type="ECO:0000256" key="3">
    <source>
        <dbReference type="ARBA" id="ARBA00022449"/>
    </source>
</evidence>
<evidence type="ECO:0000256" key="4">
    <source>
        <dbReference type="ARBA" id="ARBA00022538"/>
    </source>
</evidence>
<evidence type="ECO:0000256" key="1">
    <source>
        <dbReference type="ARBA" id="ARBA00004141"/>
    </source>
</evidence>
<organism evidence="12 13">
    <name type="scientific">Novosphingobium clariflavum</name>
    <dbReference type="NCBI Taxonomy" id="2029884"/>
    <lineage>
        <taxon>Bacteria</taxon>
        <taxon>Pseudomonadati</taxon>
        <taxon>Pseudomonadota</taxon>
        <taxon>Alphaproteobacteria</taxon>
        <taxon>Sphingomonadales</taxon>
        <taxon>Sphingomonadaceae</taxon>
        <taxon>Novosphingobium</taxon>
    </lineage>
</organism>
<keyword evidence="5 10" id="KW-0812">Transmembrane</keyword>
<name>A0ABV6S5K6_9SPHN</name>
<keyword evidence="8" id="KW-0406">Ion transport</keyword>
<evidence type="ECO:0000256" key="8">
    <source>
        <dbReference type="ARBA" id="ARBA00023065"/>
    </source>
</evidence>
<reference evidence="12 13" key="1">
    <citation type="submission" date="2024-09" db="EMBL/GenBank/DDBJ databases">
        <authorList>
            <person name="Sun Q."/>
            <person name="Mori K."/>
        </authorList>
    </citation>
    <scope>NUCLEOTIDE SEQUENCE [LARGE SCALE GENOMIC DNA]</scope>
    <source>
        <strain evidence="12 13">CICC 11035S</strain>
    </source>
</reference>
<sequence>MQDHSQAFLLRDGFLLLGTALAFVLLFRRLGLGATLGYLLAGAILGPYMLGLVGDPENKLGIAELGITFLLFIVGLELAPRRLWRMRSEIFGLGLLQVTLCGLAVSAVIYFTTGFSVAASLALGLPLGLSSTAQVLPMLQGAGRLHTPFGERSFAILLFQDLSIIPLITIIAAMNRNPHLPEGPPGWILVLETLAAIAGLILAGRFVIRPLFRLIGNLGEREMFVFAALFTVIASAALMQALGLSTALGAFIAGVMLADTPYRHELEADVEPFRTLLLGLFFMSVGMMLDLSAIAERPLFVAAMALALIAVKSGVIFLLGLAFRMNWRSALALGLLLSQGGEFGFVLFAQAKDAWLVDPSAASLFSAIVTLSMVTTPFLMMATARIREMPTSKETREGPRRDGARALVVGYGRFGQTVAQVLIAAEIEVTLIDTDIEMIDVAGGFGAKVWFGDGTRIDLLRQAGAGEAQMIVFCIDGDQLSESFLQNVHQAFPDARILARVYDRRTMIRLMEAPVAFMVREVMESAVAMAREALDDLGLSLQQIDAAESTYRASDKERLSIQYETGDIRAARDRIITQSLRDAH</sequence>
<dbReference type="EMBL" id="JBHLTM010000027">
    <property type="protein sequence ID" value="MFC0684524.1"/>
    <property type="molecule type" value="Genomic_DNA"/>
</dbReference>
<feature type="transmembrane region" description="Helical" evidence="10">
    <location>
        <begin position="224"/>
        <end position="253"/>
    </location>
</feature>
<keyword evidence="3" id="KW-0050">Antiport</keyword>
<feature type="transmembrane region" description="Helical" evidence="10">
    <location>
        <begin position="329"/>
        <end position="349"/>
    </location>
</feature>
<feature type="transmembrane region" description="Helical" evidence="10">
    <location>
        <begin position="34"/>
        <end position="54"/>
    </location>
</feature>
<feature type="transmembrane region" description="Helical" evidence="10">
    <location>
        <begin position="90"/>
        <end position="111"/>
    </location>
</feature>
<evidence type="ECO:0000256" key="7">
    <source>
        <dbReference type="ARBA" id="ARBA00022989"/>
    </source>
</evidence>
<proteinExistence type="predicted"/>
<evidence type="ECO:0000313" key="13">
    <source>
        <dbReference type="Proteomes" id="UP001589858"/>
    </source>
</evidence>